<evidence type="ECO:0000313" key="2">
    <source>
        <dbReference type="EMBL" id="KAK3103458.1"/>
    </source>
</evidence>
<gene>
    <name evidence="2" type="ORF">FSP39_019404</name>
</gene>
<proteinExistence type="predicted"/>
<dbReference type="CDD" id="cd03039">
    <property type="entry name" value="GST_N_Sigma_like"/>
    <property type="match status" value="1"/>
</dbReference>
<dbReference type="PANTHER" id="PTHR11571">
    <property type="entry name" value="GLUTATHIONE S-TRANSFERASE"/>
    <property type="match status" value="1"/>
</dbReference>
<organism evidence="2 3">
    <name type="scientific">Pinctada imbricata</name>
    <name type="common">Atlantic pearl-oyster</name>
    <name type="synonym">Pinctada martensii</name>
    <dbReference type="NCBI Taxonomy" id="66713"/>
    <lineage>
        <taxon>Eukaryota</taxon>
        <taxon>Metazoa</taxon>
        <taxon>Spiralia</taxon>
        <taxon>Lophotrochozoa</taxon>
        <taxon>Mollusca</taxon>
        <taxon>Bivalvia</taxon>
        <taxon>Autobranchia</taxon>
        <taxon>Pteriomorphia</taxon>
        <taxon>Pterioida</taxon>
        <taxon>Pterioidea</taxon>
        <taxon>Pteriidae</taxon>
        <taxon>Pinctada</taxon>
    </lineage>
</organism>
<evidence type="ECO:0000313" key="3">
    <source>
        <dbReference type="Proteomes" id="UP001186944"/>
    </source>
</evidence>
<dbReference type="InterPro" id="IPR050213">
    <property type="entry name" value="GST_superfamily"/>
</dbReference>
<dbReference type="EMBL" id="VSWD01000005">
    <property type="protein sequence ID" value="KAK3103458.1"/>
    <property type="molecule type" value="Genomic_DNA"/>
</dbReference>
<dbReference type="PROSITE" id="PS50404">
    <property type="entry name" value="GST_NTER"/>
    <property type="match status" value="1"/>
</dbReference>
<keyword evidence="3" id="KW-1185">Reference proteome</keyword>
<dbReference type="Gene3D" id="3.40.30.10">
    <property type="entry name" value="Glutaredoxin"/>
    <property type="match status" value="1"/>
</dbReference>
<sequence>MQQRVDDKKQPCKYKLTYFNLRGRGELPRLILAAAGVPFEDKRIQFGKEWEEFKPNYIDYSKTKSYLPQGKALSIDGSFRRIFHSLHGTYMEIIPWIYAEYWLHVNPHPSMLLRNPFHTDAESSAYGITCKA</sequence>
<dbReference type="GO" id="GO:0006749">
    <property type="term" value="P:glutathione metabolic process"/>
    <property type="evidence" value="ECO:0007669"/>
    <property type="project" value="TreeGrafter"/>
</dbReference>
<dbReference type="GO" id="GO:0004364">
    <property type="term" value="F:glutathione transferase activity"/>
    <property type="evidence" value="ECO:0007669"/>
    <property type="project" value="TreeGrafter"/>
</dbReference>
<comment type="caution">
    <text evidence="2">The sequence shown here is derived from an EMBL/GenBank/DDBJ whole genome shotgun (WGS) entry which is preliminary data.</text>
</comment>
<dbReference type="SUPFAM" id="SSF52833">
    <property type="entry name" value="Thioredoxin-like"/>
    <property type="match status" value="1"/>
</dbReference>
<dbReference type="Proteomes" id="UP001186944">
    <property type="component" value="Unassembled WGS sequence"/>
</dbReference>
<evidence type="ECO:0000259" key="1">
    <source>
        <dbReference type="PROSITE" id="PS50404"/>
    </source>
</evidence>
<dbReference type="AlphaFoldDB" id="A0AA89C871"/>
<protein>
    <recommendedName>
        <fullName evidence="1">GST N-terminal domain-containing protein</fullName>
    </recommendedName>
</protein>
<name>A0AA89C871_PINIB</name>
<dbReference type="InterPro" id="IPR036249">
    <property type="entry name" value="Thioredoxin-like_sf"/>
</dbReference>
<dbReference type="PANTHER" id="PTHR11571:SF256">
    <property type="entry name" value="GST C-TERMINAL DOMAIN-CONTAINING PROTEIN-RELATED"/>
    <property type="match status" value="1"/>
</dbReference>
<feature type="domain" description="GST N-terminal" evidence="1">
    <location>
        <begin position="12"/>
        <end position="110"/>
    </location>
</feature>
<reference evidence="2" key="1">
    <citation type="submission" date="2019-08" db="EMBL/GenBank/DDBJ databases">
        <title>The improved chromosome-level genome for the pearl oyster Pinctada fucata martensii using PacBio sequencing and Hi-C.</title>
        <authorList>
            <person name="Zheng Z."/>
        </authorList>
    </citation>
    <scope>NUCLEOTIDE SEQUENCE</scope>
    <source>
        <strain evidence="2">ZZ-2019</strain>
        <tissue evidence="2">Adductor muscle</tissue>
    </source>
</reference>
<accession>A0AA89C871</accession>
<dbReference type="InterPro" id="IPR004045">
    <property type="entry name" value="Glutathione_S-Trfase_N"/>
</dbReference>